<feature type="transmembrane region" description="Helical" evidence="2">
    <location>
        <begin position="120"/>
        <end position="138"/>
    </location>
</feature>
<keyword evidence="2" id="KW-1133">Transmembrane helix</keyword>
<keyword evidence="3" id="KW-0808">Transferase</keyword>
<keyword evidence="4" id="KW-1185">Reference proteome</keyword>
<evidence type="ECO:0000256" key="2">
    <source>
        <dbReference type="SAM" id="Phobius"/>
    </source>
</evidence>
<dbReference type="EMBL" id="JARACI010000217">
    <property type="protein sequence ID" value="MDD9205046.1"/>
    <property type="molecule type" value="Genomic_DNA"/>
</dbReference>
<dbReference type="Proteomes" id="UP001165561">
    <property type="component" value="Unassembled WGS sequence"/>
</dbReference>
<proteinExistence type="predicted"/>
<name>A0ABT5TVX5_9MICO</name>
<evidence type="ECO:0000313" key="3">
    <source>
        <dbReference type="EMBL" id="MDD9205046.1"/>
    </source>
</evidence>
<comment type="caution">
    <text evidence="3">The sequence shown here is derived from an EMBL/GenBank/DDBJ whole genome shotgun (WGS) entry which is preliminary data.</text>
</comment>
<organism evidence="3 4">
    <name type="scientific">Georgenia halotolerans</name>
    <dbReference type="NCBI Taxonomy" id="3028317"/>
    <lineage>
        <taxon>Bacteria</taxon>
        <taxon>Bacillati</taxon>
        <taxon>Actinomycetota</taxon>
        <taxon>Actinomycetes</taxon>
        <taxon>Micrococcales</taxon>
        <taxon>Bogoriellaceae</taxon>
        <taxon>Georgenia</taxon>
    </lineage>
</organism>
<protein>
    <submittedName>
        <fullName evidence="3">Phosphatidate cytidylyltransferase</fullName>
        <ecNumber evidence="3">2.7.7.41</ecNumber>
    </submittedName>
</protein>
<dbReference type="GO" id="GO:0004605">
    <property type="term" value="F:phosphatidate cytidylyltransferase activity"/>
    <property type="evidence" value="ECO:0007669"/>
    <property type="project" value="UniProtKB-EC"/>
</dbReference>
<keyword evidence="2" id="KW-0472">Membrane</keyword>
<feature type="transmembrane region" description="Helical" evidence="2">
    <location>
        <begin position="46"/>
        <end position="66"/>
    </location>
</feature>
<evidence type="ECO:0000256" key="1">
    <source>
        <dbReference type="SAM" id="MobiDB-lite"/>
    </source>
</evidence>
<reference evidence="3" key="1">
    <citation type="submission" date="2023-02" db="EMBL/GenBank/DDBJ databases">
        <title>Georgenia sp.10Sc9-8, isolated from a soil sample collected from the Taklamakan desert.</title>
        <authorList>
            <person name="Liu S."/>
        </authorList>
    </citation>
    <scope>NUCLEOTIDE SEQUENCE</scope>
    <source>
        <strain evidence="3">10Sc9-8</strain>
    </source>
</reference>
<dbReference type="Pfam" id="PF01148">
    <property type="entry name" value="CTP_transf_1"/>
    <property type="match status" value="1"/>
</dbReference>
<gene>
    <name evidence="3" type="ORF">PU560_01035</name>
</gene>
<accession>A0ABT5TVX5</accession>
<keyword evidence="2" id="KW-0812">Transmembrane</keyword>
<evidence type="ECO:0000313" key="4">
    <source>
        <dbReference type="Proteomes" id="UP001165561"/>
    </source>
</evidence>
<keyword evidence="3" id="KW-0548">Nucleotidyltransferase</keyword>
<feature type="region of interest" description="Disordered" evidence="1">
    <location>
        <begin position="1"/>
        <end position="40"/>
    </location>
</feature>
<sequence length="164" mass="16608">MAEDTEGPTGAHRRLQEARRRAQSALVTPPAPRPPVPPTGRAGRNLPAAIAVGLGLLAVVGLCLFVRREAFVVLAVLATSGALWELARAVGQRGIRVPLVPLWVGGAGILVAAYVAGSEAMLAAFLLTAGGVVVWRVLGGGGLAAVRDASAGIFCAAYVSLLAG</sequence>
<feature type="compositionally biased region" description="Pro residues" evidence="1">
    <location>
        <begin position="29"/>
        <end position="38"/>
    </location>
</feature>
<dbReference type="EC" id="2.7.7.41" evidence="3"/>
<feature type="transmembrane region" description="Helical" evidence="2">
    <location>
        <begin position="71"/>
        <end position="91"/>
    </location>
</feature>
<feature type="non-terminal residue" evidence="3">
    <location>
        <position position="164"/>
    </location>
</feature>
<feature type="transmembrane region" description="Helical" evidence="2">
    <location>
        <begin position="97"/>
        <end position="115"/>
    </location>
</feature>